<keyword evidence="3" id="KW-0012">Acyltransferase</keyword>
<comment type="caution">
    <text evidence="7">The sequence shown here is derived from an EMBL/GenBank/DDBJ whole genome shotgun (WGS) entry which is preliminary data.</text>
</comment>
<dbReference type="PANTHER" id="PTHR42681">
    <property type="entry name" value="MALONYL-COA-ACYL CARRIER PROTEIN TRANSACYLASE, MITOCHONDRIAL"/>
    <property type="match status" value="1"/>
</dbReference>
<dbReference type="SUPFAM" id="SSF52151">
    <property type="entry name" value="FabD/lysophospholipase-like"/>
    <property type="match status" value="1"/>
</dbReference>
<dbReference type="Proteomes" id="UP000093366">
    <property type="component" value="Unassembled WGS sequence"/>
</dbReference>
<dbReference type="AlphaFoldDB" id="A0A1C0TK53"/>
<dbReference type="PANTHER" id="PTHR42681:SF1">
    <property type="entry name" value="MALONYL-COA-ACYL CARRIER PROTEIN TRANSACYLASE, MITOCHONDRIAL"/>
    <property type="match status" value="1"/>
</dbReference>
<dbReference type="Gene3D" id="3.30.70.250">
    <property type="entry name" value="Malonyl-CoA ACP transacylase, ACP-binding"/>
    <property type="match status" value="1"/>
</dbReference>
<dbReference type="SMART" id="SM00827">
    <property type="entry name" value="PKS_AT"/>
    <property type="match status" value="1"/>
</dbReference>
<dbReference type="Pfam" id="PF00698">
    <property type="entry name" value="Acyl_transf_1"/>
    <property type="match status" value="1"/>
</dbReference>
<dbReference type="SUPFAM" id="SSF55048">
    <property type="entry name" value="Probable ACP-binding domain of malonyl-CoA ACP transacylase"/>
    <property type="match status" value="1"/>
</dbReference>
<evidence type="ECO:0000313" key="7">
    <source>
        <dbReference type="EMBL" id="OCQ18823.1"/>
    </source>
</evidence>
<evidence type="ECO:0000313" key="8">
    <source>
        <dbReference type="Proteomes" id="UP000093366"/>
    </source>
</evidence>
<accession>A0A1C0TK53</accession>
<dbReference type="NCBIfam" id="TIGR00128">
    <property type="entry name" value="fabD"/>
    <property type="match status" value="1"/>
</dbReference>
<comment type="catalytic activity">
    <reaction evidence="4">
        <text>holo-[ACP] + malonyl-CoA = malonyl-[ACP] + CoA</text>
        <dbReference type="Rhea" id="RHEA:41792"/>
        <dbReference type="Rhea" id="RHEA-COMP:9623"/>
        <dbReference type="Rhea" id="RHEA-COMP:9685"/>
        <dbReference type="ChEBI" id="CHEBI:57287"/>
        <dbReference type="ChEBI" id="CHEBI:57384"/>
        <dbReference type="ChEBI" id="CHEBI:64479"/>
        <dbReference type="ChEBI" id="CHEBI:78449"/>
        <dbReference type="EC" id="2.3.1.39"/>
    </reaction>
</comment>
<dbReference type="InterPro" id="IPR016035">
    <property type="entry name" value="Acyl_Trfase/lysoPLipase"/>
</dbReference>
<organism evidence="7 8">
    <name type="scientific">Pseudoalteromonas luteoviolacea</name>
    <dbReference type="NCBI Taxonomy" id="43657"/>
    <lineage>
        <taxon>Bacteria</taxon>
        <taxon>Pseudomonadati</taxon>
        <taxon>Pseudomonadota</taxon>
        <taxon>Gammaproteobacteria</taxon>
        <taxon>Alteromonadales</taxon>
        <taxon>Pseudoalteromonadaceae</taxon>
        <taxon>Pseudoalteromonas</taxon>
    </lineage>
</organism>
<proteinExistence type="predicted"/>
<evidence type="ECO:0000256" key="1">
    <source>
        <dbReference type="ARBA" id="ARBA00013258"/>
    </source>
</evidence>
<feature type="region of interest" description="Disordered" evidence="5">
    <location>
        <begin position="286"/>
        <end position="320"/>
    </location>
</feature>
<protein>
    <recommendedName>
        <fullName evidence="1">[acyl-carrier-protein] S-malonyltransferase</fullName>
        <ecNumber evidence="1">2.3.1.39</ecNumber>
    </recommendedName>
</protein>
<dbReference type="GO" id="GO:0006633">
    <property type="term" value="P:fatty acid biosynthetic process"/>
    <property type="evidence" value="ECO:0007669"/>
    <property type="project" value="TreeGrafter"/>
</dbReference>
<dbReference type="Gene3D" id="3.40.366.10">
    <property type="entry name" value="Malonyl-Coenzyme A Acyl Carrier Protein, domain 2"/>
    <property type="match status" value="1"/>
</dbReference>
<dbReference type="EC" id="2.3.1.39" evidence="1"/>
<reference evidence="8" key="1">
    <citation type="submission" date="2016-07" db="EMBL/GenBank/DDBJ databases">
        <authorList>
            <person name="Florea S."/>
            <person name="Webb J.S."/>
            <person name="Jaromczyk J."/>
            <person name="Schardl C.L."/>
        </authorList>
    </citation>
    <scope>NUCLEOTIDE SEQUENCE [LARGE SCALE GENOMIC DNA]</scope>
    <source>
        <strain evidence="8">IPB1</strain>
    </source>
</reference>
<dbReference type="InterPro" id="IPR014043">
    <property type="entry name" value="Acyl_transferase_dom"/>
</dbReference>
<dbReference type="InterPro" id="IPR016036">
    <property type="entry name" value="Malonyl_transacylase_ACP-bd"/>
</dbReference>
<evidence type="ECO:0000259" key="6">
    <source>
        <dbReference type="SMART" id="SM00827"/>
    </source>
</evidence>
<dbReference type="OrthoDB" id="9808564at2"/>
<keyword evidence="2" id="KW-0808">Transferase</keyword>
<evidence type="ECO:0000256" key="5">
    <source>
        <dbReference type="SAM" id="MobiDB-lite"/>
    </source>
</evidence>
<dbReference type="EMBL" id="MAUJ01000012">
    <property type="protein sequence ID" value="OCQ18823.1"/>
    <property type="molecule type" value="Genomic_DNA"/>
</dbReference>
<dbReference type="InterPro" id="IPR001227">
    <property type="entry name" value="Ac_transferase_dom_sf"/>
</dbReference>
<dbReference type="GO" id="GO:0004314">
    <property type="term" value="F:[acyl-carrier-protein] S-malonyltransferase activity"/>
    <property type="evidence" value="ECO:0007669"/>
    <property type="project" value="UniProtKB-EC"/>
</dbReference>
<evidence type="ECO:0000256" key="3">
    <source>
        <dbReference type="ARBA" id="ARBA00023315"/>
    </source>
</evidence>
<gene>
    <name evidence="7" type="ORF">A7985_22670</name>
</gene>
<dbReference type="RefSeq" id="WP_065792703.1">
    <property type="nucleotide sequence ID" value="NZ_MAUJ01000012.1"/>
</dbReference>
<evidence type="ECO:0000256" key="4">
    <source>
        <dbReference type="ARBA" id="ARBA00048462"/>
    </source>
</evidence>
<dbReference type="InterPro" id="IPR004410">
    <property type="entry name" value="Malonyl_CoA-ACP_transAc_FabD"/>
</dbReference>
<dbReference type="InterPro" id="IPR050858">
    <property type="entry name" value="Mal-CoA-ACP_Trans/PKS_FabD"/>
</dbReference>
<name>A0A1C0TK53_9GAMM</name>
<feature type="domain" description="Malonyl-CoA:ACP transacylase (MAT)" evidence="6">
    <location>
        <begin position="5"/>
        <end position="325"/>
    </location>
</feature>
<sequence length="385" mass="42542">MRAFIFPGQGSQAKGMGKELFDKYPELVEKADKILGYSIKELCLEDPENKLNNTQYTQPALYTVNALSYYDEVDTSGEKPDFLAGHSLGEYNALLAAGCFDFEAGLKLVKKRGELMSQVKDGAMAAIMNSSKAEIEQILADNNLTNVDLANYNSPTQIVISGASDEIAAAKSVFSFGKVLFYPLNTSGAFHSRFMQESRDKFRTYAKRFKYAEPQIPVISNVTAEPYKEGELITNLPEQISSTVMWSDSILHLLSIDKDMEFKEIGHGNVLTKLVAGIKRHVKKEQQAQAQAQAKNNTRTEPVKAAEQAEPTAQPKAAAVSHDSVVEKVKAWNAKHPVGTKVKSSMPGYEALETRSEAVVLFSHRAAVYMKGYNGYFDLDEIQAL</sequence>
<evidence type="ECO:0000256" key="2">
    <source>
        <dbReference type="ARBA" id="ARBA00022679"/>
    </source>
</evidence>
<dbReference type="GO" id="GO:0005829">
    <property type="term" value="C:cytosol"/>
    <property type="evidence" value="ECO:0007669"/>
    <property type="project" value="TreeGrafter"/>
</dbReference>